<proteinExistence type="predicted"/>
<organism evidence="2 3">
    <name type="scientific">Polarella glacialis</name>
    <name type="common">Dinoflagellate</name>
    <dbReference type="NCBI Taxonomy" id="89957"/>
    <lineage>
        <taxon>Eukaryota</taxon>
        <taxon>Sar</taxon>
        <taxon>Alveolata</taxon>
        <taxon>Dinophyceae</taxon>
        <taxon>Suessiales</taxon>
        <taxon>Suessiaceae</taxon>
        <taxon>Polarella</taxon>
    </lineage>
</organism>
<feature type="non-terminal residue" evidence="2">
    <location>
        <position position="162"/>
    </location>
</feature>
<sequence length="162" mass="17361">MVLVVGRFRCSDLFHSTVMSGQMPDFYRGLRRLRVLGKLETAMCQQVDRVAGDCQATQRIVAGLDERLGEEIHRLGGKLEKMADEQHKMAVQLAGPASEESAGGCLANVHQPSGTLNPAPMVPAKECCYQPGATTQDGRRSREVSPSASAAAALLGSTKTHP</sequence>
<protein>
    <submittedName>
        <fullName evidence="2">Uncharacterized protein</fullName>
    </submittedName>
</protein>
<dbReference type="AlphaFoldDB" id="A0A813IR14"/>
<reference evidence="2" key="1">
    <citation type="submission" date="2021-02" db="EMBL/GenBank/DDBJ databases">
        <authorList>
            <person name="Dougan E. K."/>
            <person name="Rhodes N."/>
            <person name="Thang M."/>
            <person name="Chan C."/>
        </authorList>
    </citation>
    <scope>NUCLEOTIDE SEQUENCE</scope>
</reference>
<dbReference type="EMBL" id="CAJNNW010015960">
    <property type="protein sequence ID" value="CAE8658285.1"/>
    <property type="molecule type" value="Genomic_DNA"/>
</dbReference>
<gene>
    <name evidence="2" type="ORF">PGLA2088_LOCUS13359</name>
</gene>
<evidence type="ECO:0000313" key="3">
    <source>
        <dbReference type="Proteomes" id="UP000626109"/>
    </source>
</evidence>
<feature type="region of interest" description="Disordered" evidence="1">
    <location>
        <begin position="130"/>
        <end position="162"/>
    </location>
</feature>
<comment type="caution">
    <text evidence="2">The sequence shown here is derived from an EMBL/GenBank/DDBJ whole genome shotgun (WGS) entry which is preliminary data.</text>
</comment>
<name>A0A813IR14_POLGL</name>
<dbReference type="Proteomes" id="UP000626109">
    <property type="component" value="Unassembled WGS sequence"/>
</dbReference>
<evidence type="ECO:0000256" key="1">
    <source>
        <dbReference type="SAM" id="MobiDB-lite"/>
    </source>
</evidence>
<accession>A0A813IR14</accession>
<evidence type="ECO:0000313" key="2">
    <source>
        <dbReference type="EMBL" id="CAE8658285.1"/>
    </source>
</evidence>